<proteinExistence type="predicted"/>
<evidence type="ECO:0000256" key="1">
    <source>
        <dbReference type="SAM" id="Phobius"/>
    </source>
</evidence>
<gene>
    <name evidence="2" type="ORF">MFFC18_12130</name>
</gene>
<evidence type="ECO:0000313" key="3">
    <source>
        <dbReference type="Proteomes" id="UP000322214"/>
    </source>
</evidence>
<keyword evidence="3" id="KW-1185">Reference proteome</keyword>
<reference evidence="2 3" key="1">
    <citation type="submission" date="2019-08" db="EMBL/GenBank/DDBJ databases">
        <title>Deep-cultivation of Planctomycetes and their phenomic and genomic characterization uncovers novel biology.</title>
        <authorList>
            <person name="Wiegand S."/>
            <person name="Jogler M."/>
            <person name="Boedeker C."/>
            <person name="Pinto D."/>
            <person name="Vollmers J."/>
            <person name="Rivas-Marin E."/>
            <person name="Kohn T."/>
            <person name="Peeters S.H."/>
            <person name="Heuer A."/>
            <person name="Rast P."/>
            <person name="Oberbeckmann S."/>
            <person name="Bunk B."/>
            <person name="Jeske O."/>
            <person name="Meyerdierks A."/>
            <person name="Storesund J.E."/>
            <person name="Kallscheuer N."/>
            <person name="Luecker S."/>
            <person name="Lage O.M."/>
            <person name="Pohl T."/>
            <person name="Merkel B.J."/>
            <person name="Hornburger P."/>
            <person name="Mueller R.-W."/>
            <person name="Bruemmer F."/>
            <person name="Labrenz M."/>
            <person name="Spormann A.M."/>
            <person name="Op den Camp H."/>
            <person name="Overmann J."/>
            <person name="Amann R."/>
            <person name="Jetten M.S.M."/>
            <person name="Mascher T."/>
            <person name="Medema M.H."/>
            <person name="Devos D.P."/>
            <person name="Kaster A.-K."/>
            <person name="Ovreas L."/>
            <person name="Rohde M."/>
            <person name="Galperin M.Y."/>
            <person name="Jogler C."/>
        </authorList>
    </citation>
    <scope>NUCLEOTIDE SEQUENCE [LARGE SCALE GENOMIC DNA]</scope>
    <source>
        <strain evidence="2 3">FC18</strain>
    </source>
</reference>
<evidence type="ECO:0000313" key="2">
    <source>
        <dbReference type="EMBL" id="QEG21357.1"/>
    </source>
</evidence>
<feature type="transmembrane region" description="Helical" evidence="1">
    <location>
        <begin position="12"/>
        <end position="35"/>
    </location>
</feature>
<keyword evidence="1" id="KW-1133">Transmembrane helix</keyword>
<protein>
    <submittedName>
        <fullName evidence="2">Uncharacterized protein</fullName>
    </submittedName>
</protein>
<dbReference type="AlphaFoldDB" id="A0A5B9P419"/>
<feature type="transmembrane region" description="Helical" evidence="1">
    <location>
        <begin position="47"/>
        <end position="70"/>
    </location>
</feature>
<dbReference type="KEGG" id="mff:MFFC18_12130"/>
<keyword evidence="1" id="KW-0472">Membrane</keyword>
<dbReference type="EMBL" id="CP042912">
    <property type="protein sequence ID" value="QEG21357.1"/>
    <property type="molecule type" value="Genomic_DNA"/>
</dbReference>
<keyword evidence="1" id="KW-0812">Transmembrane</keyword>
<accession>A0A5B9P419</accession>
<organism evidence="2 3">
    <name type="scientific">Mariniblastus fucicola</name>
    <dbReference type="NCBI Taxonomy" id="980251"/>
    <lineage>
        <taxon>Bacteria</taxon>
        <taxon>Pseudomonadati</taxon>
        <taxon>Planctomycetota</taxon>
        <taxon>Planctomycetia</taxon>
        <taxon>Pirellulales</taxon>
        <taxon>Pirellulaceae</taxon>
        <taxon>Mariniblastus</taxon>
    </lineage>
</organism>
<dbReference type="STRING" id="980251.GCA_001642875_01727"/>
<sequence>MDRRKLSAIVAYLSRSVSAAALMIWGVFNIAALVIQYIRRTGDDGNWVASAGMCGFFGVLPFAIGTWLLYRTLASSNQQKNSKSESAT</sequence>
<dbReference type="RefSeq" id="WP_075081653.1">
    <property type="nucleotide sequence ID" value="NZ_CP042912.1"/>
</dbReference>
<dbReference type="Proteomes" id="UP000322214">
    <property type="component" value="Chromosome"/>
</dbReference>
<name>A0A5B9P419_9BACT</name>